<proteinExistence type="predicted"/>
<feature type="chain" id="PRO_5017266526" description="PpiC domain-containing protein" evidence="3">
    <location>
        <begin position="24"/>
        <end position="328"/>
    </location>
</feature>
<keyword evidence="1 3" id="KW-0732">Signal</keyword>
<keyword evidence="2" id="KW-0413">Isomerase</keyword>
<evidence type="ECO:0000313" key="6">
    <source>
        <dbReference type="Proteomes" id="UP000265916"/>
    </source>
</evidence>
<keyword evidence="2" id="KW-0697">Rotamase</keyword>
<dbReference type="Pfam" id="PF00639">
    <property type="entry name" value="Rotamase"/>
    <property type="match status" value="1"/>
</dbReference>
<dbReference type="OrthoDB" id="14196at2"/>
<dbReference type="PROSITE" id="PS50198">
    <property type="entry name" value="PPIC_PPIASE_2"/>
    <property type="match status" value="1"/>
</dbReference>
<dbReference type="GO" id="GO:0003755">
    <property type="term" value="F:peptidyl-prolyl cis-trans isomerase activity"/>
    <property type="evidence" value="ECO:0007669"/>
    <property type="project" value="UniProtKB-KW"/>
</dbReference>
<dbReference type="RefSeq" id="WP_119532380.1">
    <property type="nucleotide sequence ID" value="NZ_JBHSSP010000026.1"/>
</dbReference>
<dbReference type="SUPFAM" id="SSF54534">
    <property type="entry name" value="FKBP-like"/>
    <property type="match status" value="1"/>
</dbReference>
<evidence type="ECO:0000256" key="3">
    <source>
        <dbReference type="SAM" id="SignalP"/>
    </source>
</evidence>
<dbReference type="InterPro" id="IPR023058">
    <property type="entry name" value="PPIase_PpiC_CS"/>
</dbReference>
<name>A0A3A1YC19_9GAMM</name>
<dbReference type="InterPro" id="IPR000297">
    <property type="entry name" value="PPIase_PpiC"/>
</dbReference>
<evidence type="ECO:0000313" key="5">
    <source>
        <dbReference type="EMBL" id="RIY35101.1"/>
    </source>
</evidence>
<feature type="signal peptide" evidence="3">
    <location>
        <begin position="1"/>
        <end position="23"/>
    </location>
</feature>
<comment type="caution">
    <text evidence="5">The sequence shown here is derived from an EMBL/GenBank/DDBJ whole genome shotgun (WGS) entry which is preliminary data.</text>
</comment>
<dbReference type="PROSITE" id="PS01096">
    <property type="entry name" value="PPIC_PPIASE_1"/>
    <property type="match status" value="1"/>
</dbReference>
<dbReference type="PANTHER" id="PTHR47637">
    <property type="entry name" value="CHAPERONE SURA"/>
    <property type="match status" value="1"/>
</dbReference>
<organism evidence="5 6">
    <name type="scientific">Psittacicella hinzii</name>
    <dbReference type="NCBI Taxonomy" id="2028575"/>
    <lineage>
        <taxon>Bacteria</taxon>
        <taxon>Pseudomonadati</taxon>
        <taxon>Pseudomonadota</taxon>
        <taxon>Gammaproteobacteria</taxon>
        <taxon>Pasteurellales</taxon>
        <taxon>Psittacicellaceae</taxon>
        <taxon>Psittacicella</taxon>
    </lineage>
</organism>
<accession>A0A3A1YC19</accession>
<dbReference type="AlphaFoldDB" id="A0A3A1YC19"/>
<dbReference type="InterPro" id="IPR050280">
    <property type="entry name" value="OMP_Chaperone_SurA"/>
</dbReference>
<dbReference type="InterPro" id="IPR046357">
    <property type="entry name" value="PPIase_dom_sf"/>
</dbReference>
<dbReference type="InterPro" id="IPR027304">
    <property type="entry name" value="Trigger_fact/SurA_dom_sf"/>
</dbReference>
<evidence type="ECO:0000256" key="2">
    <source>
        <dbReference type="PROSITE-ProRule" id="PRU00278"/>
    </source>
</evidence>
<evidence type="ECO:0000259" key="4">
    <source>
        <dbReference type="PROSITE" id="PS50198"/>
    </source>
</evidence>
<protein>
    <recommendedName>
        <fullName evidence="4">PpiC domain-containing protein</fullName>
    </recommendedName>
</protein>
<feature type="domain" description="PpiC" evidence="4">
    <location>
        <begin position="179"/>
        <end position="283"/>
    </location>
</feature>
<sequence length="328" mass="36074">MKKFAKSFLAIGLGICLASTSFANLNINSSTNSVVATYTGGNVVLLSDIRPYLKGGANGEYSNEAIKSAVKSYVVNQLKNEWSKKAKSAVSVSESEIENILYSEAARNGLTYADFVRALAYQGYSINQVKAQIRNNLYQEKMNQYLSQNVQTQIDRDAIQFEGYKNYQIALAKGKLAKVDAYDVSYILVKTTPLFDNAQAKKKALDIAKQINSKGLSFSQAAKEYSDDIISAANGGKIGTTDSISNDEERFAIEQAVARMKTGQVSQPIQLPHQGWAIIKYDGKVKVDATLNDYINAAYQNTIASKYSQGATLEQFLLNSVIINYNFD</sequence>
<dbReference type="Gene3D" id="3.10.50.40">
    <property type="match status" value="1"/>
</dbReference>
<dbReference type="SUPFAM" id="SSF109998">
    <property type="entry name" value="Triger factor/SurA peptide-binding domain-like"/>
    <property type="match status" value="1"/>
</dbReference>
<dbReference type="Gene3D" id="1.10.4030.10">
    <property type="entry name" value="Porin chaperone SurA, peptide-binding domain"/>
    <property type="match status" value="1"/>
</dbReference>
<gene>
    <name evidence="5" type="ORF">CKF58_07050</name>
</gene>
<reference evidence="5 6" key="1">
    <citation type="submission" date="2017-08" db="EMBL/GenBank/DDBJ databases">
        <title>Reclassification of Bisgaard taxon 37 and 44.</title>
        <authorList>
            <person name="Christensen H."/>
        </authorList>
    </citation>
    <scope>NUCLEOTIDE SEQUENCE [LARGE SCALE GENOMIC DNA]</scope>
    <source>
        <strain evidence="5 6">111</strain>
    </source>
</reference>
<dbReference type="Proteomes" id="UP000265916">
    <property type="component" value="Unassembled WGS sequence"/>
</dbReference>
<evidence type="ECO:0000256" key="1">
    <source>
        <dbReference type="ARBA" id="ARBA00022729"/>
    </source>
</evidence>
<dbReference type="EMBL" id="NRJG01000150">
    <property type="protein sequence ID" value="RIY35101.1"/>
    <property type="molecule type" value="Genomic_DNA"/>
</dbReference>
<keyword evidence="6" id="KW-1185">Reference proteome</keyword>
<dbReference type="PANTHER" id="PTHR47637:SF1">
    <property type="entry name" value="CHAPERONE SURA"/>
    <property type="match status" value="1"/>
</dbReference>